<feature type="non-terminal residue" evidence="2">
    <location>
        <position position="1"/>
    </location>
</feature>
<gene>
    <name evidence="2" type="ORF">PIB30_094735</name>
</gene>
<name>A0ABU6RVI5_9FABA</name>
<comment type="caution">
    <text evidence="2">The sequence shown here is derived from an EMBL/GenBank/DDBJ whole genome shotgun (WGS) entry which is preliminary data.</text>
</comment>
<feature type="region of interest" description="Disordered" evidence="1">
    <location>
        <begin position="63"/>
        <end position="115"/>
    </location>
</feature>
<feature type="region of interest" description="Disordered" evidence="1">
    <location>
        <begin position="1"/>
        <end position="44"/>
    </location>
</feature>
<proteinExistence type="predicted"/>
<accession>A0ABU6RVI5</accession>
<feature type="compositionally biased region" description="Basic and acidic residues" evidence="1">
    <location>
        <begin position="68"/>
        <end position="79"/>
    </location>
</feature>
<organism evidence="2 3">
    <name type="scientific">Stylosanthes scabra</name>
    <dbReference type="NCBI Taxonomy" id="79078"/>
    <lineage>
        <taxon>Eukaryota</taxon>
        <taxon>Viridiplantae</taxon>
        <taxon>Streptophyta</taxon>
        <taxon>Embryophyta</taxon>
        <taxon>Tracheophyta</taxon>
        <taxon>Spermatophyta</taxon>
        <taxon>Magnoliopsida</taxon>
        <taxon>eudicotyledons</taxon>
        <taxon>Gunneridae</taxon>
        <taxon>Pentapetalae</taxon>
        <taxon>rosids</taxon>
        <taxon>fabids</taxon>
        <taxon>Fabales</taxon>
        <taxon>Fabaceae</taxon>
        <taxon>Papilionoideae</taxon>
        <taxon>50 kb inversion clade</taxon>
        <taxon>dalbergioids sensu lato</taxon>
        <taxon>Dalbergieae</taxon>
        <taxon>Pterocarpus clade</taxon>
        <taxon>Stylosanthes</taxon>
    </lineage>
</organism>
<evidence type="ECO:0000313" key="2">
    <source>
        <dbReference type="EMBL" id="MED6128136.1"/>
    </source>
</evidence>
<protein>
    <submittedName>
        <fullName evidence="2">Uncharacterized protein</fullName>
    </submittedName>
</protein>
<dbReference type="EMBL" id="JASCZI010032323">
    <property type="protein sequence ID" value="MED6128136.1"/>
    <property type="molecule type" value="Genomic_DNA"/>
</dbReference>
<evidence type="ECO:0000313" key="3">
    <source>
        <dbReference type="Proteomes" id="UP001341840"/>
    </source>
</evidence>
<reference evidence="2 3" key="1">
    <citation type="journal article" date="2023" name="Plants (Basel)">
        <title>Bridging the Gap: Combining Genomics and Transcriptomics Approaches to Understand Stylosanthes scabra, an Orphan Legume from the Brazilian Caatinga.</title>
        <authorList>
            <person name="Ferreira-Neto J.R.C."/>
            <person name="da Silva M.D."/>
            <person name="Binneck E."/>
            <person name="de Melo N.F."/>
            <person name="da Silva R.H."/>
            <person name="de Melo A.L.T.M."/>
            <person name="Pandolfi V."/>
            <person name="Bustamante F.O."/>
            <person name="Brasileiro-Vidal A.C."/>
            <person name="Benko-Iseppon A.M."/>
        </authorList>
    </citation>
    <scope>NUCLEOTIDE SEQUENCE [LARGE SCALE GENOMIC DNA]</scope>
    <source>
        <tissue evidence="2">Leaves</tissue>
    </source>
</reference>
<sequence>DHAGAIAIHSPDLDDDQAGANSDGGDDDEFIPETQPPNAEQAMGLPTIAAPLRRVFEEAGHYSTINEEGMHSGSADDRPSSYPISGEAGMEIGLKPSNDGIHQGVRATQMAATTR</sequence>
<keyword evidence="3" id="KW-1185">Reference proteome</keyword>
<evidence type="ECO:0000256" key="1">
    <source>
        <dbReference type="SAM" id="MobiDB-lite"/>
    </source>
</evidence>
<dbReference type="Proteomes" id="UP001341840">
    <property type="component" value="Unassembled WGS sequence"/>
</dbReference>